<protein>
    <submittedName>
        <fullName evidence="2">FHY3/FAR1 family</fullName>
    </submittedName>
</protein>
<feature type="domain" description="FAR1" evidence="1">
    <location>
        <begin position="47"/>
        <end position="132"/>
    </location>
</feature>
<dbReference type="EMBL" id="JXTB01000364">
    <property type="protein sequence ID" value="PON43772.1"/>
    <property type="molecule type" value="Genomic_DNA"/>
</dbReference>
<gene>
    <name evidence="2" type="ORF">PanWU01x14_271390</name>
</gene>
<comment type="caution">
    <text evidence="2">The sequence shown here is derived from an EMBL/GenBank/DDBJ whole genome shotgun (WGS) entry which is preliminary data.</text>
</comment>
<dbReference type="AlphaFoldDB" id="A0A2P5B4Q7"/>
<dbReference type="Proteomes" id="UP000237105">
    <property type="component" value="Unassembled WGS sequence"/>
</dbReference>
<sequence length="173" mass="20187">MMDVDTLSSHNWPSIIEALQLKNTVETEDIFRKDIESLEKWEPLSSTFSKRMSFSIRTDDIKQKGDIITMRRWYAQKKVFEEINSSTCLTQNKKPPKPITRTGCQAVFRVIRNRDTDTWRAKKFVRTHNHETASVQEMQFLCSNYDVPDDVAVQIMSMNKVGIKTFKIVAHVL</sequence>
<dbReference type="PANTHER" id="PTHR47718">
    <property type="entry name" value="OS01G0519700 PROTEIN"/>
    <property type="match status" value="1"/>
</dbReference>
<dbReference type="Pfam" id="PF03101">
    <property type="entry name" value="FAR1"/>
    <property type="match status" value="1"/>
</dbReference>
<evidence type="ECO:0000313" key="2">
    <source>
        <dbReference type="EMBL" id="PON43772.1"/>
    </source>
</evidence>
<evidence type="ECO:0000313" key="3">
    <source>
        <dbReference type="Proteomes" id="UP000237105"/>
    </source>
</evidence>
<dbReference type="InterPro" id="IPR004330">
    <property type="entry name" value="FAR1_DNA_bnd_dom"/>
</dbReference>
<dbReference type="OrthoDB" id="1643882at2759"/>
<proteinExistence type="predicted"/>
<dbReference type="PANTHER" id="PTHR47718:SF6">
    <property type="entry name" value="PROTEIN FAR1-RELATED SEQUENCE"/>
    <property type="match status" value="1"/>
</dbReference>
<keyword evidence="3" id="KW-1185">Reference proteome</keyword>
<reference evidence="3" key="1">
    <citation type="submission" date="2016-06" db="EMBL/GenBank/DDBJ databases">
        <title>Parallel loss of symbiosis genes in relatives of nitrogen-fixing non-legume Parasponia.</title>
        <authorList>
            <person name="Van Velzen R."/>
            <person name="Holmer R."/>
            <person name="Bu F."/>
            <person name="Rutten L."/>
            <person name="Van Zeijl A."/>
            <person name="Liu W."/>
            <person name="Santuari L."/>
            <person name="Cao Q."/>
            <person name="Sharma T."/>
            <person name="Shen D."/>
            <person name="Roswanjaya Y."/>
            <person name="Wardhani T."/>
            <person name="Kalhor M.S."/>
            <person name="Jansen J."/>
            <person name="Van den Hoogen J."/>
            <person name="Gungor B."/>
            <person name="Hartog M."/>
            <person name="Hontelez J."/>
            <person name="Verver J."/>
            <person name="Yang W.-C."/>
            <person name="Schijlen E."/>
            <person name="Repin R."/>
            <person name="Schilthuizen M."/>
            <person name="Schranz E."/>
            <person name="Heidstra R."/>
            <person name="Miyata K."/>
            <person name="Fedorova E."/>
            <person name="Kohlen W."/>
            <person name="Bisseling T."/>
            <person name="Smit S."/>
            <person name="Geurts R."/>
        </authorList>
    </citation>
    <scope>NUCLEOTIDE SEQUENCE [LARGE SCALE GENOMIC DNA]</scope>
    <source>
        <strain evidence="3">cv. WU1-14</strain>
    </source>
</reference>
<accession>A0A2P5B4Q7</accession>
<organism evidence="2 3">
    <name type="scientific">Parasponia andersonii</name>
    <name type="common">Sponia andersonii</name>
    <dbReference type="NCBI Taxonomy" id="3476"/>
    <lineage>
        <taxon>Eukaryota</taxon>
        <taxon>Viridiplantae</taxon>
        <taxon>Streptophyta</taxon>
        <taxon>Embryophyta</taxon>
        <taxon>Tracheophyta</taxon>
        <taxon>Spermatophyta</taxon>
        <taxon>Magnoliopsida</taxon>
        <taxon>eudicotyledons</taxon>
        <taxon>Gunneridae</taxon>
        <taxon>Pentapetalae</taxon>
        <taxon>rosids</taxon>
        <taxon>fabids</taxon>
        <taxon>Rosales</taxon>
        <taxon>Cannabaceae</taxon>
        <taxon>Parasponia</taxon>
    </lineage>
</organism>
<name>A0A2P5B4Q7_PARAD</name>
<evidence type="ECO:0000259" key="1">
    <source>
        <dbReference type="Pfam" id="PF03101"/>
    </source>
</evidence>